<dbReference type="EMBL" id="VSRL01000091">
    <property type="protein sequence ID" value="NKE59670.1"/>
    <property type="molecule type" value="Genomic_DNA"/>
</dbReference>
<keyword evidence="1" id="KW-0560">Oxidoreductase</keyword>
<dbReference type="Pfam" id="PF13738">
    <property type="entry name" value="Pyr_redox_3"/>
    <property type="match status" value="1"/>
</dbReference>
<evidence type="ECO:0000256" key="1">
    <source>
        <dbReference type="ARBA" id="ARBA00023002"/>
    </source>
</evidence>
<evidence type="ECO:0000313" key="2">
    <source>
        <dbReference type="EMBL" id="NKE59670.1"/>
    </source>
</evidence>
<organism evidence="2 3">
    <name type="scientific">Lentzea indica</name>
    <dbReference type="NCBI Taxonomy" id="2604800"/>
    <lineage>
        <taxon>Bacteria</taxon>
        <taxon>Bacillati</taxon>
        <taxon>Actinomycetota</taxon>
        <taxon>Actinomycetes</taxon>
        <taxon>Pseudonocardiales</taxon>
        <taxon>Pseudonocardiaceae</taxon>
        <taxon>Lentzea</taxon>
    </lineage>
</organism>
<gene>
    <name evidence="2" type="ORF">FXN61_23805</name>
</gene>
<accession>A0ABX1FL64</accession>
<dbReference type="Gene3D" id="3.50.50.60">
    <property type="entry name" value="FAD/NAD(P)-binding domain"/>
    <property type="match status" value="2"/>
</dbReference>
<comment type="caution">
    <text evidence="2">The sequence shown here is derived from an EMBL/GenBank/DDBJ whole genome shotgun (WGS) entry which is preliminary data.</text>
</comment>
<evidence type="ECO:0000313" key="3">
    <source>
        <dbReference type="Proteomes" id="UP001515943"/>
    </source>
</evidence>
<dbReference type="PANTHER" id="PTHR43539">
    <property type="entry name" value="FLAVIN-BINDING MONOOXYGENASE-LIKE PROTEIN (AFU_ORTHOLOGUE AFUA_4G09220)"/>
    <property type="match status" value="1"/>
</dbReference>
<dbReference type="Proteomes" id="UP001515943">
    <property type="component" value="Unassembled WGS sequence"/>
</dbReference>
<dbReference type="InterPro" id="IPR036188">
    <property type="entry name" value="FAD/NAD-bd_sf"/>
</dbReference>
<name>A0ABX1FL64_9PSEU</name>
<dbReference type="PRINTS" id="PR00411">
    <property type="entry name" value="PNDRDTASEI"/>
</dbReference>
<dbReference type="PANTHER" id="PTHR43539:SF23">
    <property type="entry name" value="FAD-DEPENDENT OXIDOREDUCTASE DOMAIN-CONTAINING PROTEIN 2"/>
    <property type="match status" value="1"/>
</dbReference>
<protein>
    <submittedName>
        <fullName evidence="2">NADPH-dependent L-lysine N(6)-monooxygenase</fullName>
    </submittedName>
</protein>
<reference evidence="2 3" key="1">
    <citation type="submission" date="2019-08" db="EMBL/GenBank/DDBJ databases">
        <title>Lentzea from Indian Himalayas.</title>
        <authorList>
            <person name="Mandal S."/>
            <person name="Mallick Gupta A."/>
            <person name="Maiti P.K."/>
            <person name="Sarkar J."/>
            <person name="Mandal S."/>
        </authorList>
    </citation>
    <scope>NUCLEOTIDE SEQUENCE [LARGE SCALE GENOMIC DNA]</scope>
    <source>
        <strain evidence="2 3">PSKA42</strain>
    </source>
</reference>
<sequence length="514" mass="57676">MSSEVSTECLVIGAGPAGLQASYLLKQAGRDHIVLEAGATAGTFFTRFPRHRQLISINKVHTGWDDPELNLRVDWNSLLSDDPELLFTGYTPRYFPHADDMVRYLGDFAVKNDLPIRYDTRVMSVSRPDDFVVRDQHGATYRAKRIIVATGVSRPYVPEINGVEHAELYYDVSVDPAEFTGKKVLIIGRGNSAFETADALVETASVIHVAGPGSLKLAWQTHFVGHLRAVNNNFLDTYQLKSQNAVLDGHIAGIRRDGDGYLVAVSFQRVAEVIKEIRYDRVVLATGFRFDASIFAPECRPRLTINSRFPDQTAEWESVNVPDLFFAGTITQARDFKKSTSGFIHGFRYGVRALHRIVEHRYHGVDWPSRDVSPEGITDAIIERVNRTSALWQLFAFMADAVLIDPDGAVRYVEEVPVAHLHEAVARGDFGDVESYLAVTLEYGADHDKVNPFDISAGRTSQEDTSGLDGRYLHPVVRRFRAGELVDEHHITENLENEWDDEKVHKAPLRAFLR</sequence>
<dbReference type="RefSeq" id="WP_167976330.1">
    <property type="nucleotide sequence ID" value="NZ_VSRL01000091.1"/>
</dbReference>
<dbReference type="InterPro" id="IPR050982">
    <property type="entry name" value="Auxin_biosynth/cation_transpt"/>
</dbReference>
<keyword evidence="3" id="KW-1185">Reference proteome</keyword>
<proteinExistence type="predicted"/>
<dbReference type="SUPFAM" id="SSF51905">
    <property type="entry name" value="FAD/NAD(P)-binding domain"/>
    <property type="match status" value="1"/>
</dbReference>
<dbReference type="PRINTS" id="PR00368">
    <property type="entry name" value="FADPNR"/>
</dbReference>